<evidence type="ECO:0000313" key="3">
    <source>
        <dbReference type="Proteomes" id="UP001549291"/>
    </source>
</evidence>
<organism evidence="2 3">
    <name type="scientific">Bradyrhizobium japonicum</name>
    <dbReference type="NCBI Taxonomy" id="375"/>
    <lineage>
        <taxon>Bacteria</taxon>
        <taxon>Pseudomonadati</taxon>
        <taxon>Pseudomonadota</taxon>
        <taxon>Alphaproteobacteria</taxon>
        <taxon>Hyphomicrobiales</taxon>
        <taxon>Nitrobacteraceae</taxon>
        <taxon>Bradyrhizobium</taxon>
    </lineage>
</organism>
<dbReference type="EMBL" id="JBEPTQ010000002">
    <property type="protein sequence ID" value="MET4717413.1"/>
    <property type="molecule type" value="Genomic_DNA"/>
</dbReference>
<protein>
    <submittedName>
        <fullName evidence="2">Uncharacterized protein</fullName>
    </submittedName>
</protein>
<keyword evidence="3" id="KW-1185">Reference proteome</keyword>
<name>A0ABV2RKF0_BRAJP</name>
<accession>A0ABV2RKF0</accession>
<evidence type="ECO:0000313" key="2">
    <source>
        <dbReference type="EMBL" id="MET4717413.1"/>
    </source>
</evidence>
<reference evidence="2 3" key="1">
    <citation type="submission" date="2024-06" db="EMBL/GenBank/DDBJ databases">
        <title>Genomic Encyclopedia of Type Strains, Phase V (KMG-V): Genome sequencing to study the core and pangenomes of soil and plant-associated prokaryotes.</title>
        <authorList>
            <person name="Whitman W."/>
        </authorList>
    </citation>
    <scope>NUCLEOTIDE SEQUENCE [LARGE SCALE GENOMIC DNA]</scope>
    <source>
        <strain evidence="2 3">USDA 160</strain>
    </source>
</reference>
<evidence type="ECO:0000256" key="1">
    <source>
        <dbReference type="SAM" id="MobiDB-lite"/>
    </source>
</evidence>
<gene>
    <name evidence="2" type="ORF">ABIF63_001519</name>
</gene>
<dbReference type="Proteomes" id="UP001549291">
    <property type="component" value="Unassembled WGS sequence"/>
</dbReference>
<comment type="caution">
    <text evidence="2">The sequence shown here is derived from an EMBL/GenBank/DDBJ whole genome shotgun (WGS) entry which is preliminary data.</text>
</comment>
<dbReference type="RefSeq" id="WP_354270053.1">
    <property type="nucleotide sequence ID" value="NZ_JBEPTQ010000002.1"/>
</dbReference>
<proteinExistence type="predicted"/>
<feature type="region of interest" description="Disordered" evidence="1">
    <location>
        <begin position="210"/>
        <end position="231"/>
    </location>
</feature>
<sequence length="418" mass="47713">MNLQSKPSRKVGASYWSTLTEEQLLRTAFTTNDPESLEGLIEDIPATEELPFVELWYDFRGSKRERLRCVHCRYHNHLAGYVIRTTEGQRVLVGHECGDKLYGADFEILRSDYDQARDYASNLRRWNNLQAVLPAFLEWLADLQCCSAVRTYRDTKRVFRDELPRLFGAVAVALLRDQGVLSVDERLRDFEGENRAVERYERDKKEWDELTQAERKDRKRNHGYRAPQPPQLPMFKAIPKPVMTVRAANFFSDDPLPHQRLAEVLNGFEDLVSEISAATLKAAAYEGRRDDLHRERRLLLAHSFKGVFRRLGALLEVIRTSIEDVSELDALFRPDSLAVLVSWANSHPRIKQRFKLSGRGLAEDDPTAVDPSPVVTLPTTFAVPSLERMEAFVAAIHSPMDVMASSVADVGSMDQKIV</sequence>